<proteinExistence type="predicted"/>
<gene>
    <name evidence="2" type="ORF">AJ78_07754</name>
</gene>
<dbReference type="Proteomes" id="UP000182235">
    <property type="component" value="Unassembled WGS sequence"/>
</dbReference>
<evidence type="ECO:0000313" key="2">
    <source>
        <dbReference type="EMBL" id="OJD11489.1"/>
    </source>
</evidence>
<feature type="region of interest" description="Disordered" evidence="1">
    <location>
        <begin position="145"/>
        <end position="164"/>
    </location>
</feature>
<dbReference type="AlphaFoldDB" id="A0A1J9P437"/>
<feature type="compositionally biased region" description="Basic and acidic residues" evidence="1">
    <location>
        <begin position="146"/>
        <end position="164"/>
    </location>
</feature>
<keyword evidence="3" id="KW-1185">Reference proteome</keyword>
<name>A0A1J9P437_9EURO</name>
<accession>A0A1J9P437</accession>
<comment type="caution">
    <text evidence="2">The sequence shown here is derived from an EMBL/GenBank/DDBJ whole genome shotgun (WGS) entry which is preliminary data.</text>
</comment>
<protein>
    <submittedName>
        <fullName evidence="2">Uncharacterized protein</fullName>
    </submittedName>
</protein>
<organism evidence="2 3">
    <name type="scientific">Emergomyces pasteurianus Ep9510</name>
    <dbReference type="NCBI Taxonomy" id="1447872"/>
    <lineage>
        <taxon>Eukaryota</taxon>
        <taxon>Fungi</taxon>
        <taxon>Dikarya</taxon>
        <taxon>Ascomycota</taxon>
        <taxon>Pezizomycotina</taxon>
        <taxon>Eurotiomycetes</taxon>
        <taxon>Eurotiomycetidae</taxon>
        <taxon>Onygenales</taxon>
        <taxon>Ajellomycetaceae</taxon>
        <taxon>Emergomyces</taxon>
    </lineage>
</organism>
<evidence type="ECO:0000313" key="3">
    <source>
        <dbReference type="Proteomes" id="UP000182235"/>
    </source>
</evidence>
<dbReference type="VEuPathDB" id="FungiDB:AJ78_07754"/>
<evidence type="ECO:0000256" key="1">
    <source>
        <dbReference type="SAM" id="MobiDB-lite"/>
    </source>
</evidence>
<feature type="region of interest" description="Disordered" evidence="1">
    <location>
        <begin position="1"/>
        <end position="22"/>
    </location>
</feature>
<sequence length="164" mass="17680">MADLAKGHPAPPDGMLPATGRLRHPASGLLHLAAFGGAICGQQQHSGPVGGEPSTWQRVVPRAPLEGESHDQGNRVQRTLAGLIYSGRRKPDARREGDRSYLVSETLDIGGRGESALIEVKADDPQAVRKRRNEYIEMCKCTGPRDGIDAEQVGRRGRASVEKL</sequence>
<dbReference type="EMBL" id="LGRN01000540">
    <property type="protein sequence ID" value="OJD11489.1"/>
    <property type="molecule type" value="Genomic_DNA"/>
</dbReference>
<reference evidence="2 3" key="1">
    <citation type="submission" date="2015-07" db="EMBL/GenBank/DDBJ databases">
        <title>Emmonsia species relationships and genome sequence.</title>
        <authorList>
            <consortium name="The Broad Institute Genomics Platform"/>
            <person name="Cuomo C.A."/>
            <person name="Munoz J.F."/>
            <person name="Imamovic A."/>
            <person name="Priest M.E."/>
            <person name="Young S."/>
            <person name="Clay O.K."/>
            <person name="McEwen J.G."/>
        </authorList>
    </citation>
    <scope>NUCLEOTIDE SEQUENCE [LARGE SCALE GENOMIC DNA]</scope>
    <source>
        <strain evidence="2 3">UAMH 9510</strain>
    </source>
</reference>